<reference evidence="2 3" key="1">
    <citation type="submission" date="2024-02" db="EMBL/GenBank/DDBJ databases">
        <title>The whole genome sequence of five bacterial samples isolated from Abu Dhabi Sabkha-shore region.</title>
        <authorList>
            <person name="Sudalaimuthuasari N."/>
            <person name="Sarfraz B."/>
            <person name="Tuyisabe J.D."/>
            <person name="Mugisha Ntwali L.D.M."/>
            <person name="Ali A.I.A.A."/>
            <person name="Almansoori S.Z.A."/>
            <person name="Alajami H.S.A."/>
            <person name="Almeqbaali A.A.S."/>
            <person name="Kundu B."/>
            <person name="Saeed E.E."/>
            <person name="Sukumarinath V."/>
            <person name="Mishra A.K."/>
            <person name="Hazzouri K.M."/>
            <person name="Almaskari R."/>
            <person name="Sharma A.K."/>
            <person name="Amiri K.M.A."/>
        </authorList>
    </citation>
    <scope>NUCLEOTIDE SEQUENCE [LARGE SCALE GENOMIC DNA]</scope>
    <source>
        <strain evidence="3">kcgeb_sd</strain>
    </source>
</reference>
<dbReference type="RefSeq" id="WP_338446967.1">
    <property type="nucleotide sequence ID" value="NZ_CP144918.1"/>
</dbReference>
<sequence>MEAATGRPSSPCSGRPMRNSPDHILRHIAFGLGGLAALFAAVELATTAAPEAPVEPSAGDDPLQEELARCRTITPENLDTDTTCRAAWTEHRRRFLGLPADRTEED</sequence>
<evidence type="ECO:0000256" key="1">
    <source>
        <dbReference type="SAM" id="MobiDB-lite"/>
    </source>
</evidence>
<evidence type="ECO:0000313" key="3">
    <source>
        <dbReference type="Proteomes" id="UP001335183"/>
    </source>
</evidence>
<gene>
    <name evidence="2" type="primary">trbK-alt</name>
    <name evidence="2" type="ORF">V5F89_04015</name>
</gene>
<dbReference type="EMBL" id="CP144918">
    <property type="protein sequence ID" value="WWA48081.1"/>
    <property type="molecule type" value="Genomic_DNA"/>
</dbReference>
<feature type="region of interest" description="Disordered" evidence="1">
    <location>
        <begin position="1"/>
        <end position="20"/>
    </location>
</feature>
<organism evidence="2 3">
    <name type="scientific">Pelagerythrobacter marensis</name>
    <dbReference type="NCBI Taxonomy" id="543877"/>
    <lineage>
        <taxon>Bacteria</taxon>
        <taxon>Pseudomonadati</taxon>
        <taxon>Pseudomonadota</taxon>
        <taxon>Alphaproteobacteria</taxon>
        <taxon>Sphingomonadales</taxon>
        <taxon>Erythrobacteraceae</taxon>
        <taxon>Pelagerythrobacter</taxon>
    </lineage>
</organism>
<proteinExistence type="predicted"/>
<dbReference type="InterPro" id="IPR027587">
    <property type="entry name" value="TrbK"/>
</dbReference>
<dbReference type="NCBIfam" id="TIGR04360">
    <property type="entry name" value="other_trbK"/>
    <property type="match status" value="1"/>
</dbReference>
<accession>A0ABZ2D8E8</accession>
<dbReference type="Pfam" id="PF20084">
    <property type="entry name" value="TrbK"/>
    <property type="match status" value="1"/>
</dbReference>
<dbReference type="Proteomes" id="UP001335183">
    <property type="component" value="Chromosome"/>
</dbReference>
<evidence type="ECO:0000313" key="2">
    <source>
        <dbReference type="EMBL" id="WWA48081.1"/>
    </source>
</evidence>
<keyword evidence="3" id="KW-1185">Reference proteome</keyword>
<name>A0ABZ2D8E8_9SPHN</name>
<protein>
    <submittedName>
        <fullName evidence="2">Entry exclusion protein TrbK-alt</fullName>
    </submittedName>
</protein>